<evidence type="ECO:0000259" key="14">
    <source>
        <dbReference type="Pfam" id="PF01292"/>
    </source>
</evidence>
<keyword evidence="4" id="KW-1003">Cell membrane</keyword>
<evidence type="ECO:0000256" key="8">
    <source>
        <dbReference type="ARBA" id="ARBA00022982"/>
    </source>
</evidence>
<dbReference type="Proteomes" id="UP000560131">
    <property type="component" value="Unassembled WGS sequence"/>
</dbReference>
<evidence type="ECO:0000313" key="18">
    <source>
        <dbReference type="Proteomes" id="UP000560131"/>
    </source>
</evidence>
<reference evidence="15 18" key="1">
    <citation type="submission" date="2020-08" db="EMBL/GenBank/DDBJ databases">
        <title>Genomic Encyclopedia of Type Strains, Phase IV (KMG-IV): sequencing the most valuable type-strain genomes for metagenomic binning, comparative biology and taxonomic classification.</title>
        <authorList>
            <person name="Goeker M."/>
        </authorList>
    </citation>
    <scope>NUCLEOTIDE SEQUENCE [LARGE SCALE GENOMIC DNA]</scope>
    <source>
        <strain evidence="15 18">DSM 101535</strain>
    </source>
</reference>
<evidence type="ECO:0000256" key="11">
    <source>
        <dbReference type="ARBA" id="ARBA00023136"/>
    </source>
</evidence>
<reference evidence="16 17" key="3">
    <citation type="submission" date="2020-08" db="EMBL/GenBank/DDBJ databases">
        <authorList>
            <person name="Partida-Martinez L."/>
            <person name="Huntemann M."/>
            <person name="Clum A."/>
            <person name="Wang J."/>
            <person name="Palaniappan K."/>
            <person name="Ritter S."/>
            <person name="Chen I.-M."/>
            <person name="Stamatis D."/>
            <person name="Reddy T."/>
            <person name="O'Malley R."/>
            <person name="Daum C."/>
            <person name="Shapiro N."/>
            <person name="Ivanova N."/>
            <person name="Kyrpides N."/>
            <person name="Woyke T."/>
        </authorList>
    </citation>
    <scope>NUCLEOTIDE SEQUENCE [LARGE SCALE GENOMIC DNA]</scope>
    <source>
        <strain evidence="16 17">AS3.13</strain>
    </source>
</reference>
<protein>
    <submittedName>
        <fullName evidence="16">Cytochrome b561</fullName>
    </submittedName>
</protein>
<evidence type="ECO:0000256" key="1">
    <source>
        <dbReference type="ARBA" id="ARBA00001970"/>
    </source>
</evidence>
<evidence type="ECO:0000313" key="17">
    <source>
        <dbReference type="Proteomes" id="UP000522313"/>
    </source>
</evidence>
<gene>
    <name evidence="16" type="ORF">F4693_003196</name>
    <name evidence="15" type="ORF">FHS97_002188</name>
</gene>
<evidence type="ECO:0000256" key="4">
    <source>
        <dbReference type="ARBA" id="ARBA00022475"/>
    </source>
</evidence>
<keyword evidence="18" id="KW-1185">Reference proteome</keyword>
<dbReference type="PANTHER" id="PTHR30529">
    <property type="entry name" value="CYTOCHROME B561"/>
    <property type="match status" value="1"/>
</dbReference>
<organism evidence="16 17">
    <name type="scientific">Sphingomonas endophytica</name>
    <dbReference type="NCBI Taxonomy" id="869719"/>
    <lineage>
        <taxon>Bacteria</taxon>
        <taxon>Pseudomonadati</taxon>
        <taxon>Pseudomonadota</taxon>
        <taxon>Alphaproteobacteria</taxon>
        <taxon>Sphingomonadales</taxon>
        <taxon>Sphingomonadaceae</taxon>
        <taxon>Sphingomonas</taxon>
    </lineage>
</organism>
<dbReference type="AlphaFoldDB" id="A0A7X0JFE1"/>
<keyword evidence="10" id="KW-0408">Iron</keyword>
<dbReference type="Gene3D" id="1.20.950.20">
    <property type="entry name" value="Transmembrane di-heme cytochromes, Chain C"/>
    <property type="match status" value="1"/>
</dbReference>
<dbReference type="GO" id="GO:0009055">
    <property type="term" value="F:electron transfer activity"/>
    <property type="evidence" value="ECO:0007669"/>
    <property type="project" value="InterPro"/>
</dbReference>
<feature type="transmembrane region" description="Helical" evidence="13">
    <location>
        <begin position="83"/>
        <end position="103"/>
    </location>
</feature>
<comment type="similarity">
    <text evidence="12">Belongs to the cytochrome b561 family.</text>
</comment>
<feature type="transmembrane region" description="Helical" evidence="13">
    <location>
        <begin position="12"/>
        <end position="33"/>
    </location>
</feature>
<evidence type="ECO:0000256" key="2">
    <source>
        <dbReference type="ARBA" id="ARBA00004651"/>
    </source>
</evidence>
<dbReference type="SUPFAM" id="SSF81342">
    <property type="entry name" value="Transmembrane di-heme cytochromes"/>
    <property type="match status" value="1"/>
</dbReference>
<evidence type="ECO:0000256" key="9">
    <source>
        <dbReference type="ARBA" id="ARBA00022989"/>
    </source>
</evidence>
<keyword evidence="11 13" id="KW-0472">Membrane</keyword>
<sequence>MNERYSGVAIAFHWTIALLVIVNLIVGVGHDAVPALRAWMPGHKAIGITVLALTVLRVAWRLLHRPPPLPAFTPAWERGVAHATHWVLYALLLLMPLSGWAMVSGPEGRRPLSWFGITDLPYLPVGSTGASAGHEVHEILGWTMLALVVLHIAAALRHHLILRDSILLRMLPRGAR</sequence>
<evidence type="ECO:0000256" key="3">
    <source>
        <dbReference type="ARBA" id="ARBA00022448"/>
    </source>
</evidence>
<dbReference type="RefSeq" id="WP_425506308.1">
    <property type="nucleotide sequence ID" value="NZ_BAABAR010000020.1"/>
</dbReference>
<keyword evidence="9 13" id="KW-1133">Transmembrane helix</keyword>
<dbReference type="GO" id="GO:0046872">
    <property type="term" value="F:metal ion binding"/>
    <property type="evidence" value="ECO:0007669"/>
    <property type="project" value="UniProtKB-KW"/>
</dbReference>
<proteinExistence type="inferred from homology"/>
<comment type="cofactor">
    <cofactor evidence="1">
        <name>heme b</name>
        <dbReference type="ChEBI" id="CHEBI:60344"/>
    </cofactor>
</comment>
<reference evidence="16 17" key="2">
    <citation type="submission" date="2020-08" db="EMBL/GenBank/DDBJ databases">
        <title>The Agave Microbiome: Exploring the role of microbial communities in plant adaptations to desert environments.</title>
        <authorList>
            <person name="Partida-Martinez L.P."/>
        </authorList>
    </citation>
    <scope>NUCLEOTIDE SEQUENCE [LARGE SCALE GENOMIC DNA]</scope>
    <source>
        <strain evidence="16 17">AS3.13</strain>
    </source>
</reference>
<keyword evidence="5" id="KW-0349">Heme</keyword>
<name>A0A7X0JFE1_9SPHN</name>
<comment type="caution">
    <text evidence="16">The sequence shown here is derived from an EMBL/GenBank/DDBJ whole genome shotgun (WGS) entry which is preliminary data.</text>
</comment>
<feature type="transmembrane region" description="Helical" evidence="13">
    <location>
        <begin position="45"/>
        <end position="63"/>
    </location>
</feature>
<evidence type="ECO:0000313" key="16">
    <source>
        <dbReference type="EMBL" id="MBB6506199.1"/>
    </source>
</evidence>
<keyword evidence="7" id="KW-0479">Metal-binding</keyword>
<keyword evidence="3" id="KW-0813">Transport</keyword>
<dbReference type="InterPro" id="IPR052168">
    <property type="entry name" value="Cytochrome_b561_oxidase"/>
</dbReference>
<feature type="transmembrane region" description="Helical" evidence="13">
    <location>
        <begin position="139"/>
        <end position="160"/>
    </location>
</feature>
<evidence type="ECO:0000256" key="6">
    <source>
        <dbReference type="ARBA" id="ARBA00022692"/>
    </source>
</evidence>
<evidence type="ECO:0000256" key="13">
    <source>
        <dbReference type="SAM" id="Phobius"/>
    </source>
</evidence>
<dbReference type="EMBL" id="JACIJN010000006">
    <property type="protein sequence ID" value="MBB5726252.1"/>
    <property type="molecule type" value="Genomic_DNA"/>
</dbReference>
<dbReference type="GO" id="GO:0020037">
    <property type="term" value="F:heme binding"/>
    <property type="evidence" value="ECO:0007669"/>
    <property type="project" value="TreeGrafter"/>
</dbReference>
<evidence type="ECO:0000256" key="5">
    <source>
        <dbReference type="ARBA" id="ARBA00022617"/>
    </source>
</evidence>
<dbReference type="InterPro" id="IPR011577">
    <property type="entry name" value="Cyt_b561_bac/Ni-Hgenase"/>
</dbReference>
<dbReference type="EMBL" id="JACHBT010000019">
    <property type="protein sequence ID" value="MBB6506199.1"/>
    <property type="molecule type" value="Genomic_DNA"/>
</dbReference>
<feature type="domain" description="Cytochrome b561 bacterial/Ni-hydrogenase" evidence="14">
    <location>
        <begin position="4"/>
        <end position="172"/>
    </location>
</feature>
<dbReference type="GO" id="GO:0005886">
    <property type="term" value="C:plasma membrane"/>
    <property type="evidence" value="ECO:0007669"/>
    <property type="project" value="UniProtKB-SubCell"/>
</dbReference>
<dbReference type="InterPro" id="IPR016174">
    <property type="entry name" value="Di-haem_cyt_TM"/>
</dbReference>
<evidence type="ECO:0000256" key="7">
    <source>
        <dbReference type="ARBA" id="ARBA00022723"/>
    </source>
</evidence>
<evidence type="ECO:0000313" key="15">
    <source>
        <dbReference type="EMBL" id="MBB5726252.1"/>
    </source>
</evidence>
<dbReference type="GO" id="GO:0022904">
    <property type="term" value="P:respiratory electron transport chain"/>
    <property type="evidence" value="ECO:0007669"/>
    <property type="project" value="InterPro"/>
</dbReference>
<dbReference type="Proteomes" id="UP000522313">
    <property type="component" value="Unassembled WGS sequence"/>
</dbReference>
<evidence type="ECO:0000256" key="10">
    <source>
        <dbReference type="ARBA" id="ARBA00023004"/>
    </source>
</evidence>
<comment type="subcellular location">
    <subcellularLocation>
        <location evidence="2">Cell membrane</location>
        <topology evidence="2">Multi-pass membrane protein</topology>
    </subcellularLocation>
</comment>
<keyword evidence="6 13" id="KW-0812">Transmembrane</keyword>
<dbReference type="PANTHER" id="PTHR30529:SF1">
    <property type="entry name" value="CYTOCHROME B561 HOMOLOG 2"/>
    <property type="match status" value="1"/>
</dbReference>
<dbReference type="Pfam" id="PF01292">
    <property type="entry name" value="Ni_hydr_CYTB"/>
    <property type="match status" value="1"/>
</dbReference>
<evidence type="ECO:0000256" key="12">
    <source>
        <dbReference type="ARBA" id="ARBA00037975"/>
    </source>
</evidence>
<keyword evidence="8" id="KW-0249">Electron transport</keyword>
<accession>A0A7X0JFE1</accession>